<proteinExistence type="inferred from homology"/>
<comment type="caution">
    <text evidence="7">The sequence shown here is derived from an EMBL/GenBank/DDBJ whole genome shotgun (WGS) entry which is preliminary data.</text>
</comment>
<gene>
    <name evidence="7" type="ORF">D9758_014195</name>
</gene>
<dbReference type="GO" id="GO:0016020">
    <property type="term" value="C:membrane"/>
    <property type="evidence" value="ECO:0007669"/>
    <property type="project" value="UniProtKB-SubCell"/>
</dbReference>
<evidence type="ECO:0000256" key="4">
    <source>
        <dbReference type="ARBA" id="ARBA00022989"/>
    </source>
</evidence>
<evidence type="ECO:0000256" key="3">
    <source>
        <dbReference type="ARBA" id="ARBA00022692"/>
    </source>
</evidence>
<dbReference type="EMBL" id="JAACJM010000142">
    <property type="protein sequence ID" value="KAF5343326.1"/>
    <property type="molecule type" value="Genomic_DNA"/>
</dbReference>
<dbReference type="Proteomes" id="UP000559256">
    <property type="component" value="Unassembled WGS sequence"/>
</dbReference>
<organism evidence="7 8">
    <name type="scientific">Tetrapyrgos nigripes</name>
    <dbReference type="NCBI Taxonomy" id="182062"/>
    <lineage>
        <taxon>Eukaryota</taxon>
        <taxon>Fungi</taxon>
        <taxon>Dikarya</taxon>
        <taxon>Basidiomycota</taxon>
        <taxon>Agaricomycotina</taxon>
        <taxon>Agaricomycetes</taxon>
        <taxon>Agaricomycetidae</taxon>
        <taxon>Agaricales</taxon>
        <taxon>Marasmiineae</taxon>
        <taxon>Marasmiaceae</taxon>
        <taxon>Tetrapyrgos</taxon>
    </lineage>
</organism>
<evidence type="ECO:0000256" key="6">
    <source>
        <dbReference type="SAM" id="MobiDB-lite"/>
    </source>
</evidence>
<evidence type="ECO:0000313" key="7">
    <source>
        <dbReference type="EMBL" id="KAF5343326.1"/>
    </source>
</evidence>
<dbReference type="InterPro" id="IPR007248">
    <property type="entry name" value="Mpv17_PMP22"/>
</dbReference>
<dbReference type="OrthoDB" id="430207at2759"/>
<evidence type="ECO:0000256" key="2">
    <source>
        <dbReference type="ARBA" id="ARBA00006824"/>
    </source>
</evidence>
<keyword evidence="5" id="KW-0472">Membrane</keyword>
<comment type="subcellular location">
    <subcellularLocation>
        <location evidence="1">Membrane</location>
        <topology evidence="1">Multi-pass membrane protein</topology>
    </subcellularLocation>
</comment>
<name>A0A8H5CK92_9AGAR</name>
<protein>
    <submittedName>
        <fullName evidence="7">Uncharacterized protein</fullName>
    </submittedName>
</protein>
<feature type="region of interest" description="Disordered" evidence="6">
    <location>
        <begin position="610"/>
        <end position="644"/>
    </location>
</feature>
<dbReference type="PANTHER" id="PTHR11266:SF17">
    <property type="entry name" value="PROTEIN MPV17"/>
    <property type="match status" value="1"/>
</dbReference>
<keyword evidence="4" id="KW-1133">Transmembrane helix</keyword>
<dbReference type="PANTHER" id="PTHR11266">
    <property type="entry name" value="PEROXISOMAL MEMBRANE PROTEIN 2, PXMP2 MPV17"/>
    <property type="match status" value="1"/>
</dbReference>
<evidence type="ECO:0000256" key="1">
    <source>
        <dbReference type="ARBA" id="ARBA00004141"/>
    </source>
</evidence>
<comment type="similarity">
    <text evidence="2">Belongs to the peroxisomal membrane protein PXMP2/4 family.</text>
</comment>
<dbReference type="GO" id="GO:0005739">
    <property type="term" value="C:mitochondrion"/>
    <property type="evidence" value="ECO:0007669"/>
    <property type="project" value="TreeGrafter"/>
</dbReference>
<dbReference type="AlphaFoldDB" id="A0A8H5CK92"/>
<sequence length="692" mass="75547">MASILKLYNAALIRRPMFTQCATAGFLFGAGDVIAQQGVEKRGWDHDFARTARLTFYGGCFFGPAITKWFQFLNRIKFASPTRAIIYRVWLDQAVLTPAAVAFFFSSMSVLEGKPQEAWPRLEAVIICRTRILLFTNALVIRDDSSSSNSGPTPTIHTITFYMPSPFSETIFGMQYTLTSIATASPIGRTRSDGVEYTTYIEERVLNVPSATTLPPVFQDDPSVTVSPYTSTITGTLVSNGDSWTFETSDNSFLNFTEDCELTDSNAAIQVGDDSTPGLACDRAELTDHIKHNHFLGDRLAVYTLTVAESDIPSPTAPSIIVQSGSTTQTAGSQSNGAVGVFTTVVKFSSLVLVWVLGLVLVGFSVELTMMVELKTEYLCGGVAIIFRLRHKLKLHVSFPSIASRQVAVVGQANPYNRGCTTIFSSTNGLAIRDDSTQSNQPPSSESNPTVQTITFFMPSHLPESIYGPEYTYTSIATVKPIGRTRSDGEDYTMYIEERVLNVPSATTLAPYFPEDTPSVTISPYTSTITGTLVSNGERWTFKTSEGSFLNFTDDCQVTDHNAVLRGPGDRPGINCDRTEYDDPKPILHDNFFGNRLVGYVLTVTDSDFPESTSSISSTSDLIQADPAPTTTQATGSDQPNVNVTLQSDSATQTRSGQSNSGVSGWPSAFVHGSVVLTWMFLVSQWMVLRMF</sequence>
<keyword evidence="8" id="KW-1185">Reference proteome</keyword>
<accession>A0A8H5CK92</accession>
<evidence type="ECO:0000313" key="8">
    <source>
        <dbReference type="Proteomes" id="UP000559256"/>
    </source>
</evidence>
<evidence type="ECO:0000256" key="5">
    <source>
        <dbReference type="ARBA" id="ARBA00023136"/>
    </source>
</evidence>
<feature type="compositionally biased region" description="Low complexity" evidence="6">
    <location>
        <begin position="612"/>
        <end position="635"/>
    </location>
</feature>
<keyword evidence="3" id="KW-0812">Transmembrane</keyword>
<reference evidence="7 8" key="1">
    <citation type="journal article" date="2020" name="ISME J.">
        <title>Uncovering the hidden diversity of litter-decomposition mechanisms in mushroom-forming fungi.</title>
        <authorList>
            <person name="Floudas D."/>
            <person name="Bentzer J."/>
            <person name="Ahren D."/>
            <person name="Johansson T."/>
            <person name="Persson P."/>
            <person name="Tunlid A."/>
        </authorList>
    </citation>
    <scope>NUCLEOTIDE SEQUENCE [LARGE SCALE GENOMIC DNA]</scope>
    <source>
        <strain evidence="7 8">CBS 291.85</strain>
    </source>
</reference>